<feature type="region of interest" description="Disordered" evidence="7">
    <location>
        <begin position="15"/>
        <end position="46"/>
    </location>
</feature>
<protein>
    <submittedName>
        <fullName evidence="9">NUDIX domain-containing protein</fullName>
    </submittedName>
</protein>
<comment type="cofactor">
    <cofactor evidence="2">
        <name>Mg(2+)</name>
        <dbReference type="ChEBI" id="CHEBI:18420"/>
    </cofactor>
</comment>
<keyword evidence="6" id="KW-0464">Manganese</keyword>
<feature type="domain" description="Nudix hydrolase" evidence="8">
    <location>
        <begin position="41"/>
        <end position="252"/>
    </location>
</feature>
<dbReference type="PANTHER" id="PTHR12318">
    <property type="entry name" value="TESTOSTERONE-REGULATED PROTEIN RP2"/>
    <property type="match status" value="1"/>
</dbReference>
<dbReference type="CDD" id="cd18870">
    <property type="entry name" value="NUDIX_AcylCoAdiphos_Nudt19"/>
    <property type="match status" value="1"/>
</dbReference>
<evidence type="ECO:0000256" key="2">
    <source>
        <dbReference type="ARBA" id="ARBA00001946"/>
    </source>
</evidence>
<dbReference type="Gene3D" id="3.90.79.10">
    <property type="entry name" value="Nucleoside Triphosphate Pyrophosphohydrolase"/>
    <property type="match status" value="1"/>
</dbReference>
<feature type="region of interest" description="Disordered" evidence="7">
    <location>
        <begin position="373"/>
        <end position="392"/>
    </location>
</feature>
<organism evidence="9 10">
    <name type="scientific">Plectosphaerella cucumerina</name>
    <dbReference type="NCBI Taxonomy" id="40658"/>
    <lineage>
        <taxon>Eukaryota</taxon>
        <taxon>Fungi</taxon>
        <taxon>Dikarya</taxon>
        <taxon>Ascomycota</taxon>
        <taxon>Pezizomycotina</taxon>
        <taxon>Sordariomycetes</taxon>
        <taxon>Hypocreomycetidae</taxon>
        <taxon>Glomerellales</taxon>
        <taxon>Plectosphaerellaceae</taxon>
        <taxon>Plectosphaerella</taxon>
    </lineage>
</organism>
<keyword evidence="4" id="KW-0378">Hydrolase</keyword>
<sequence length="392" mass="42701">MTCSQFICISKTRPFATSTRPEPDTSSMAQSPPKKKRAPAPLRPSSSIVLLSPTNQVLLLHRVKTSKSFAAAHVFPGGNLDAFHDGELPNLSTPEVHQDSAAYRLGAIRECFEETGILLARPKGSSSPDTTSATSLIDVSEAERETARRRVHDNEVRFGDWVDSVGGTPDVQGLMPFTRWITPANVGRRFTTQMYLYMIPDGGSGAGGEAREMTIPTPDGGVEHTAALFDDASAWLARAASGDDILFPPQVFLLHLVNRFCSGSSTPPPAGPPTAVREHYQAQRQALADFLRATPTSTAAHPSSAIPWAEKVMSPHSLFVRGSDDRIVLGLERPGPELRGSARGGDYERVVLARFTGEGPRRVEVRSRDEVFREHRAEEQEAEAARKDEPKL</sequence>
<dbReference type="PANTHER" id="PTHR12318:SF0">
    <property type="entry name" value="ACYL-COENZYME A DIPHOSPHATASE NUDT19"/>
    <property type="match status" value="1"/>
</dbReference>
<proteinExistence type="predicted"/>
<evidence type="ECO:0000256" key="7">
    <source>
        <dbReference type="SAM" id="MobiDB-lite"/>
    </source>
</evidence>
<evidence type="ECO:0000256" key="5">
    <source>
        <dbReference type="ARBA" id="ARBA00022842"/>
    </source>
</evidence>
<evidence type="ECO:0000313" key="9">
    <source>
        <dbReference type="EMBL" id="KAH7368010.1"/>
    </source>
</evidence>
<keyword evidence="5" id="KW-0460">Magnesium</keyword>
<feature type="compositionally biased region" description="Polar residues" evidence="7">
    <location>
        <begin position="124"/>
        <end position="137"/>
    </location>
</feature>
<comment type="cofactor">
    <cofactor evidence="1">
        <name>Mn(2+)</name>
        <dbReference type="ChEBI" id="CHEBI:29035"/>
    </cofactor>
</comment>
<feature type="compositionally biased region" description="Polar residues" evidence="7">
    <location>
        <begin position="15"/>
        <end position="30"/>
    </location>
</feature>
<keyword evidence="3" id="KW-0479">Metal-binding</keyword>
<evidence type="ECO:0000256" key="6">
    <source>
        <dbReference type="ARBA" id="ARBA00023211"/>
    </source>
</evidence>
<evidence type="ECO:0000256" key="4">
    <source>
        <dbReference type="ARBA" id="ARBA00022801"/>
    </source>
</evidence>
<dbReference type="GO" id="GO:0046872">
    <property type="term" value="F:metal ion binding"/>
    <property type="evidence" value="ECO:0007669"/>
    <property type="project" value="UniProtKB-KW"/>
</dbReference>
<dbReference type="AlphaFoldDB" id="A0A8K0X668"/>
<name>A0A8K0X668_9PEZI</name>
<feature type="region of interest" description="Disordered" evidence="7">
    <location>
        <begin position="122"/>
        <end position="148"/>
    </location>
</feature>
<dbReference type="InterPro" id="IPR039121">
    <property type="entry name" value="NUDT19"/>
</dbReference>
<evidence type="ECO:0000256" key="1">
    <source>
        <dbReference type="ARBA" id="ARBA00001936"/>
    </source>
</evidence>
<dbReference type="PROSITE" id="PS51462">
    <property type="entry name" value="NUDIX"/>
    <property type="match status" value="1"/>
</dbReference>
<dbReference type="InterPro" id="IPR000086">
    <property type="entry name" value="NUDIX_hydrolase_dom"/>
</dbReference>
<keyword evidence="10" id="KW-1185">Reference proteome</keyword>
<dbReference type="Proteomes" id="UP000813385">
    <property type="component" value="Unassembled WGS sequence"/>
</dbReference>
<comment type="caution">
    <text evidence="9">The sequence shown here is derived from an EMBL/GenBank/DDBJ whole genome shotgun (WGS) entry which is preliminary data.</text>
</comment>
<accession>A0A8K0X668</accession>
<evidence type="ECO:0000256" key="3">
    <source>
        <dbReference type="ARBA" id="ARBA00022723"/>
    </source>
</evidence>
<gene>
    <name evidence="9" type="ORF">B0T11DRAFT_59593</name>
</gene>
<dbReference type="GO" id="GO:0016818">
    <property type="term" value="F:hydrolase activity, acting on acid anhydrides, in phosphorus-containing anhydrides"/>
    <property type="evidence" value="ECO:0007669"/>
    <property type="project" value="InterPro"/>
</dbReference>
<dbReference type="GO" id="GO:0005739">
    <property type="term" value="C:mitochondrion"/>
    <property type="evidence" value="ECO:0007669"/>
    <property type="project" value="TreeGrafter"/>
</dbReference>
<evidence type="ECO:0000313" key="10">
    <source>
        <dbReference type="Proteomes" id="UP000813385"/>
    </source>
</evidence>
<reference evidence="9" key="1">
    <citation type="journal article" date="2021" name="Nat. Commun.">
        <title>Genetic determinants of endophytism in the Arabidopsis root mycobiome.</title>
        <authorList>
            <person name="Mesny F."/>
            <person name="Miyauchi S."/>
            <person name="Thiergart T."/>
            <person name="Pickel B."/>
            <person name="Atanasova L."/>
            <person name="Karlsson M."/>
            <person name="Huettel B."/>
            <person name="Barry K.W."/>
            <person name="Haridas S."/>
            <person name="Chen C."/>
            <person name="Bauer D."/>
            <person name="Andreopoulos W."/>
            <person name="Pangilinan J."/>
            <person name="LaButti K."/>
            <person name="Riley R."/>
            <person name="Lipzen A."/>
            <person name="Clum A."/>
            <person name="Drula E."/>
            <person name="Henrissat B."/>
            <person name="Kohler A."/>
            <person name="Grigoriev I.V."/>
            <person name="Martin F.M."/>
            <person name="Hacquard S."/>
        </authorList>
    </citation>
    <scope>NUCLEOTIDE SEQUENCE</scope>
    <source>
        <strain evidence="9">MPI-CAGE-AT-0016</strain>
    </source>
</reference>
<dbReference type="OrthoDB" id="1695362at2759"/>
<dbReference type="InterPro" id="IPR015797">
    <property type="entry name" value="NUDIX_hydrolase-like_dom_sf"/>
</dbReference>
<dbReference type="SUPFAM" id="SSF55811">
    <property type="entry name" value="Nudix"/>
    <property type="match status" value="1"/>
</dbReference>
<dbReference type="EMBL" id="JAGPXD010000002">
    <property type="protein sequence ID" value="KAH7368010.1"/>
    <property type="molecule type" value="Genomic_DNA"/>
</dbReference>
<evidence type="ECO:0000259" key="8">
    <source>
        <dbReference type="PROSITE" id="PS51462"/>
    </source>
</evidence>